<comment type="similarity">
    <text evidence="2 4">Belongs to the YejK family.</text>
</comment>
<dbReference type="Proteomes" id="UP000501602">
    <property type="component" value="Chromosome"/>
</dbReference>
<gene>
    <name evidence="5" type="primary">yejK</name>
    <name evidence="5" type="ORF">HER31_04260</name>
</gene>
<dbReference type="AlphaFoldDB" id="A0A6H1UCU2"/>
<evidence type="ECO:0000313" key="5">
    <source>
        <dbReference type="EMBL" id="QIZ76173.1"/>
    </source>
</evidence>
<dbReference type="GO" id="GO:0005737">
    <property type="term" value="C:cytoplasm"/>
    <property type="evidence" value="ECO:0007669"/>
    <property type="project" value="UniProtKB-UniRule"/>
</dbReference>
<dbReference type="PANTHER" id="PTHR38772">
    <property type="match status" value="1"/>
</dbReference>
<dbReference type="GO" id="GO:0003690">
    <property type="term" value="F:double-stranded DNA binding"/>
    <property type="evidence" value="ECO:0007669"/>
    <property type="project" value="TreeGrafter"/>
</dbReference>
<name>A0A6H1UCU2_9GAMM</name>
<dbReference type="GO" id="GO:0043590">
    <property type="term" value="C:bacterial nucleoid"/>
    <property type="evidence" value="ECO:0007669"/>
    <property type="project" value="TreeGrafter"/>
</dbReference>
<proteinExistence type="inferred from homology"/>
<dbReference type="GO" id="GO:0003727">
    <property type="term" value="F:single-stranded RNA binding"/>
    <property type="evidence" value="ECO:0007669"/>
    <property type="project" value="TreeGrafter"/>
</dbReference>
<keyword evidence="6" id="KW-1185">Reference proteome</keyword>
<comment type="subcellular location">
    <subcellularLocation>
        <location evidence="1 4">Cytoplasm</location>
        <location evidence="1 4">Nucleoid</location>
    </subcellularLocation>
</comment>
<dbReference type="InterPro" id="IPR007358">
    <property type="entry name" value="Nucleoid_associated_NdpA"/>
</dbReference>
<keyword evidence="3 4" id="KW-0963">Cytoplasm</keyword>
<evidence type="ECO:0000256" key="2">
    <source>
        <dbReference type="ARBA" id="ARBA00009035"/>
    </source>
</evidence>
<evidence type="ECO:0000313" key="6">
    <source>
        <dbReference type="Proteomes" id="UP000501602"/>
    </source>
</evidence>
<organism evidence="5 6">
    <name type="scientific">Ferrimonas lipolytica</name>
    <dbReference type="NCBI Taxonomy" id="2724191"/>
    <lineage>
        <taxon>Bacteria</taxon>
        <taxon>Pseudomonadati</taxon>
        <taxon>Pseudomonadota</taxon>
        <taxon>Gammaproteobacteria</taxon>
        <taxon>Alteromonadales</taxon>
        <taxon>Ferrimonadaceae</taxon>
        <taxon>Ferrimonas</taxon>
    </lineage>
</organism>
<evidence type="ECO:0000256" key="1">
    <source>
        <dbReference type="ARBA" id="ARBA00004453"/>
    </source>
</evidence>
<dbReference type="EMBL" id="CP051180">
    <property type="protein sequence ID" value="QIZ76173.1"/>
    <property type="molecule type" value="Genomic_DNA"/>
</dbReference>
<dbReference type="Pfam" id="PF04245">
    <property type="entry name" value="NA37"/>
    <property type="match status" value="1"/>
</dbReference>
<dbReference type="RefSeq" id="WP_168659433.1">
    <property type="nucleotide sequence ID" value="NZ_CP051180.1"/>
</dbReference>
<dbReference type="NCBIfam" id="NF001557">
    <property type="entry name" value="PRK00378.1"/>
    <property type="match status" value="1"/>
</dbReference>
<accession>A0A6H1UCU2</accession>
<dbReference type="KEGG" id="fes:HER31_04260"/>
<reference evidence="5 6" key="1">
    <citation type="submission" date="2020-04" db="EMBL/GenBank/DDBJ databases">
        <title>Ferrimonas sp. S7 isolated from sea water.</title>
        <authorList>
            <person name="Bae S.S."/>
            <person name="Baek K."/>
        </authorList>
    </citation>
    <scope>NUCLEOTIDE SEQUENCE [LARGE SCALE GENOMIC DNA]</scope>
    <source>
        <strain evidence="5 6">S7</strain>
    </source>
</reference>
<evidence type="ECO:0000256" key="4">
    <source>
        <dbReference type="HAMAP-Rule" id="MF_00730"/>
    </source>
</evidence>
<protein>
    <recommendedName>
        <fullName evidence="4">Nucleoid-associated protein HER31_04260</fullName>
    </recommendedName>
</protein>
<dbReference type="PANTHER" id="PTHR38772:SF1">
    <property type="entry name" value="NUCLEOID-ASSOCIATED PROTEIN YEJK"/>
    <property type="match status" value="1"/>
</dbReference>
<dbReference type="HAMAP" id="MF_00730">
    <property type="entry name" value="NdpA"/>
    <property type="match status" value="1"/>
</dbReference>
<evidence type="ECO:0000256" key="3">
    <source>
        <dbReference type="ARBA" id="ARBA00022490"/>
    </source>
</evidence>
<sequence>MSIKIDQAIIHTVNQGNDGQLECRLRSQPLKQSMAADDLIAELHRLYTAKAGKGFGHFGVPINEDGTPAGEANEEFEQALTQWQAGELGYVEFTAQASNLLGKELSKYDFATGGYLLLAHYSHVACNYLFVALISAKPSVAVSDEMEVHGMEHLDLSNMQLTARIDLTEWKADPTSKKYISFVKGRAGRKIADFFLDFMGCIEGIDAKKQNKALMQAVEDYVGTAELDKSEQQDCRDAVFDYCKSQIATGDNVQISDIADELADKGLESFHQFTSDGSYELIEEFPADQSTLRQLKKFAGTGGGVSLSFDGQHLGERVQWDPARDTITIHGVPPNLLEQLMRRSGSKAD</sequence>